<proteinExistence type="inferred from homology"/>
<dbReference type="STRING" id="1122155.SAMN02745158_03933"/>
<accession>A0A1M5C2R0</accession>
<dbReference type="PANTHER" id="PTHR37293">
    <property type="entry name" value="PHAGE REPLICATION PROTEIN-RELATED"/>
    <property type="match status" value="1"/>
</dbReference>
<evidence type="ECO:0000259" key="3">
    <source>
        <dbReference type="Pfam" id="PF07261"/>
    </source>
</evidence>
<dbReference type="InterPro" id="IPR006343">
    <property type="entry name" value="DnaB/C_C"/>
</dbReference>
<feature type="region of interest" description="Disordered" evidence="2">
    <location>
        <begin position="316"/>
        <end position="346"/>
    </location>
</feature>
<comment type="similarity">
    <text evidence="1">Belongs to the DnaB/DnaD family.</text>
</comment>
<dbReference type="AlphaFoldDB" id="A0A1M5C2R0"/>
<feature type="domain" description="DnaB/C C-terminal" evidence="3">
    <location>
        <begin position="155"/>
        <end position="226"/>
    </location>
</feature>
<dbReference type="Pfam" id="PF07261">
    <property type="entry name" value="DnaB_2"/>
    <property type="match status" value="2"/>
</dbReference>
<evidence type="ECO:0000256" key="1">
    <source>
        <dbReference type="ARBA" id="ARBA00093462"/>
    </source>
</evidence>
<gene>
    <name evidence="4" type="ORF">SAMN02745158_03933</name>
</gene>
<evidence type="ECO:0000256" key="2">
    <source>
        <dbReference type="SAM" id="MobiDB-lite"/>
    </source>
</evidence>
<reference evidence="4 5" key="1">
    <citation type="submission" date="2016-11" db="EMBL/GenBank/DDBJ databases">
        <authorList>
            <person name="Jaros S."/>
            <person name="Januszkiewicz K."/>
            <person name="Wedrychowicz H."/>
        </authorList>
    </citation>
    <scope>NUCLEOTIDE SEQUENCE [LARGE SCALE GENOMIC DNA]</scope>
    <source>
        <strain evidence="4 5">DSM 17459</strain>
    </source>
</reference>
<dbReference type="EMBL" id="FQVI01000033">
    <property type="protein sequence ID" value="SHF48971.1"/>
    <property type="molecule type" value="Genomic_DNA"/>
</dbReference>
<dbReference type="Proteomes" id="UP000184245">
    <property type="component" value="Unassembled WGS sequence"/>
</dbReference>
<dbReference type="InterPro" id="IPR017019">
    <property type="entry name" value="DNA_replication_prd_bac"/>
</dbReference>
<dbReference type="OrthoDB" id="1652900at2"/>
<sequence length="366" mass="41540">MRQITIHNRSALETTVISNIFLDDYMPQANGEFVKIYLHLLRAAAVPDASITLSSIADTFTCTEKDVIRALNYWKKAGILDITLDEQKNLTGIVFLPLQRQAAASEPLAVREDITAPVAATTERVPAEKIPKKAKLTSDREKKLKENDEIKQLLFIAEQYLGKTLSQTDVSRILYFYDELHFSADLIEYLIEYCVSKGSASMHYIEAVALAWAKNDITTVAMAKKESSSYHKDYYTILKAFGIKGRNPIEAEIRYMDLWIKDYGFTLDIISQACQRTVLQTNQASFPYADSILARWKRQGVHHVSDIEVLDTRHQQAKADKAALPPQASTRKPASGNVSKNKFNNFHQRDYDEDELSALERQLLNQ</sequence>
<keyword evidence="5" id="KW-1185">Reference proteome</keyword>
<evidence type="ECO:0000313" key="4">
    <source>
        <dbReference type="EMBL" id="SHF48971.1"/>
    </source>
</evidence>
<feature type="compositionally biased region" description="Polar residues" evidence="2">
    <location>
        <begin position="327"/>
        <end position="346"/>
    </location>
</feature>
<name>A0A1M5C2R0_9CLOT</name>
<dbReference type="InterPro" id="IPR053162">
    <property type="entry name" value="DnaD"/>
</dbReference>
<dbReference type="InterPro" id="IPR034829">
    <property type="entry name" value="DnaD-like_sf"/>
</dbReference>
<dbReference type="SUPFAM" id="SSF158499">
    <property type="entry name" value="DnaD domain-like"/>
    <property type="match status" value="2"/>
</dbReference>
<dbReference type="PIRSF" id="PIRSF033722">
    <property type="entry name" value="DnaD_CA_C3587_prd"/>
    <property type="match status" value="1"/>
</dbReference>
<dbReference type="PANTHER" id="PTHR37293:SF5">
    <property type="entry name" value="DNA REPLICATION PROTEIN"/>
    <property type="match status" value="1"/>
</dbReference>
<dbReference type="RefSeq" id="WP_072854479.1">
    <property type="nucleotide sequence ID" value="NZ_FQVI01000033.1"/>
</dbReference>
<protein>
    <submittedName>
        <fullName evidence="4">DnaD and phage-associated domain-containing protein</fullName>
    </submittedName>
</protein>
<organism evidence="4 5">
    <name type="scientific">Lactonifactor longoviformis DSM 17459</name>
    <dbReference type="NCBI Taxonomy" id="1122155"/>
    <lineage>
        <taxon>Bacteria</taxon>
        <taxon>Bacillati</taxon>
        <taxon>Bacillota</taxon>
        <taxon>Clostridia</taxon>
        <taxon>Eubacteriales</taxon>
        <taxon>Clostridiaceae</taxon>
        <taxon>Lactonifactor</taxon>
    </lineage>
</organism>
<evidence type="ECO:0000313" key="5">
    <source>
        <dbReference type="Proteomes" id="UP000184245"/>
    </source>
</evidence>
<dbReference type="Gene3D" id="1.10.10.630">
    <property type="entry name" value="DnaD domain-like"/>
    <property type="match status" value="2"/>
</dbReference>
<dbReference type="NCBIfam" id="TIGR01446">
    <property type="entry name" value="DnaD_dom"/>
    <property type="match status" value="2"/>
</dbReference>
<feature type="domain" description="DnaB/C C-terminal" evidence="3">
    <location>
        <begin position="245"/>
        <end position="308"/>
    </location>
</feature>